<reference evidence="2 3" key="1">
    <citation type="journal article" date="2021" name="bioRxiv">
        <title>The Gossypium anomalum genome as a resource for cotton improvement and evolutionary analysis of hybrid incompatibility.</title>
        <authorList>
            <person name="Grover C.E."/>
            <person name="Yuan D."/>
            <person name="Arick M.A."/>
            <person name="Miller E.R."/>
            <person name="Hu G."/>
            <person name="Peterson D.G."/>
            <person name="Wendel J.F."/>
            <person name="Udall J.A."/>
        </authorList>
    </citation>
    <scope>NUCLEOTIDE SEQUENCE [LARGE SCALE GENOMIC DNA]</scope>
    <source>
        <strain evidence="2">JFW-Udall</strain>
        <tissue evidence="2">Leaf</tissue>
    </source>
</reference>
<sequence length="433" mass="49053">MESKRRGLKKSKVIFMSLYKAPKSSSSIQYGNTSSSAASTIMASATSFYGDAFMDHSTTMKHSIVAFDHAGKNYDYGGIELRNYDEGIDDKAASYISGITKEGNSQELESARELLVQLIWIKRRKRPLELIVALDVYISADEKINGEVDWYRVLGVQPYADEDTIWEHYMKLAFILHPDENKFAGAGAFKLLLEAWSLLSDKARRFSYDQKLNLRGSFTNVLHGKSSMATTSSNGFHNSYSVKNSNIGDQHGATYSNPAPPRLTRTDTFWTTCSSCKVQFKYSRLRINLNLPGLKTVFRRHSERSKTRVIPREEFFHFSHLVPFYLVTGQEGLKSCKGCLKLEPAATPSELLQVFTEAQVVIMKRAREDVPFVDSKRSEEKELVENDQEMKPNTTKEGVRKVVIEEDIKKEKENEKLGGCLFTLGDNKIKPNN</sequence>
<dbReference type="Gene3D" id="1.10.287.110">
    <property type="entry name" value="DnaJ domain"/>
    <property type="match status" value="1"/>
</dbReference>
<dbReference type="AlphaFoldDB" id="A0A8J5Y3H7"/>
<evidence type="ECO:0000259" key="1">
    <source>
        <dbReference type="PROSITE" id="PS50076"/>
    </source>
</evidence>
<evidence type="ECO:0000313" key="3">
    <source>
        <dbReference type="Proteomes" id="UP000701853"/>
    </source>
</evidence>
<dbReference type="SMART" id="SM00271">
    <property type="entry name" value="DnaJ"/>
    <property type="match status" value="1"/>
</dbReference>
<evidence type="ECO:0000313" key="2">
    <source>
        <dbReference type="EMBL" id="KAG8475874.1"/>
    </source>
</evidence>
<feature type="domain" description="J" evidence="1">
    <location>
        <begin position="149"/>
        <end position="212"/>
    </location>
</feature>
<dbReference type="Pfam" id="PF00226">
    <property type="entry name" value="DnaJ"/>
    <property type="match status" value="1"/>
</dbReference>
<dbReference type="PANTHER" id="PTHR44137:SF51">
    <property type="entry name" value="MOLECULAR CHAPERONE HSP40_DNAJ FAMILY PROTEIN"/>
    <property type="match status" value="1"/>
</dbReference>
<dbReference type="InterPro" id="IPR001623">
    <property type="entry name" value="DnaJ_domain"/>
</dbReference>
<dbReference type="PROSITE" id="PS50076">
    <property type="entry name" value="DNAJ_2"/>
    <property type="match status" value="1"/>
</dbReference>
<dbReference type="InterPro" id="IPR036869">
    <property type="entry name" value="J_dom_sf"/>
</dbReference>
<keyword evidence="3" id="KW-1185">Reference proteome</keyword>
<dbReference type="EMBL" id="JAHUZN010000012">
    <property type="protein sequence ID" value="KAG8475874.1"/>
    <property type="molecule type" value="Genomic_DNA"/>
</dbReference>
<dbReference type="CDD" id="cd06257">
    <property type="entry name" value="DnaJ"/>
    <property type="match status" value="1"/>
</dbReference>
<comment type="caution">
    <text evidence="2">The sequence shown here is derived from an EMBL/GenBank/DDBJ whole genome shotgun (WGS) entry which is preliminary data.</text>
</comment>
<accession>A0A8J5Y3H7</accession>
<dbReference type="Proteomes" id="UP000701853">
    <property type="component" value="Chromosome 12"/>
</dbReference>
<name>A0A8J5Y3H7_9ROSI</name>
<dbReference type="OrthoDB" id="990419at2759"/>
<protein>
    <recommendedName>
        <fullName evidence="1">J domain-containing protein</fullName>
    </recommendedName>
</protein>
<proteinExistence type="predicted"/>
<dbReference type="SUPFAM" id="SSF46565">
    <property type="entry name" value="Chaperone J-domain"/>
    <property type="match status" value="1"/>
</dbReference>
<dbReference type="PANTHER" id="PTHR44137">
    <property type="entry name" value="BNAC03G44070D PROTEIN"/>
    <property type="match status" value="1"/>
</dbReference>
<organism evidence="2 3">
    <name type="scientific">Gossypium anomalum</name>
    <dbReference type="NCBI Taxonomy" id="47600"/>
    <lineage>
        <taxon>Eukaryota</taxon>
        <taxon>Viridiplantae</taxon>
        <taxon>Streptophyta</taxon>
        <taxon>Embryophyta</taxon>
        <taxon>Tracheophyta</taxon>
        <taxon>Spermatophyta</taxon>
        <taxon>Magnoliopsida</taxon>
        <taxon>eudicotyledons</taxon>
        <taxon>Gunneridae</taxon>
        <taxon>Pentapetalae</taxon>
        <taxon>rosids</taxon>
        <taxon>malvids</taxon>
        <taxon>Malvales</taxon>
        <taxon>Malvaceae</taxon>
        <taxon>Malvoideae</taxon>
        <taxon>Gossypium</taxon>
    </lineage>
</organism>
<gene>
    <name evidence="2" type="ORF">CXB51_032681</name>
</gene>